<keyword evidence="2" id="KW-0808">Transferase</keyword>
<accession>A0A2V3INP6</accession>
<dbReference type="GO" id="GO:0004674">
    <property type="term" value="F:protein serine/threonine kinase activity"/>
    <property type="evidence" value="ECO:0007669"/>
    <property type="project" value="UniProtKB-KW"/>
</dbReference>
<feature type="binding site" evidence="6">
    <location>
        <position position="556"/>
    </location>
    <ligand>
        <name>ATP</name>
        <dbReference type="ChEBI" id="CHEBI:30616"/>
    </ligand>
</feature>
<organism evidence="9 10">
    <name type="scientific">Gracilariopsis chorda</name>
    <dbReference type="NCBI Taxonomy" id="448386"/>
    <lineage>
        <taxon>Eukaryota</taxon>
        <taxon>Rhodophyta</taxon>
        <taxon>Florideophyceae</taxon>
        <taxon>Rhodymeniophycidae</taxon>
        <taxon>Gracilariales</taxon>
        <taxon>Gracilariaceae</taxon>
        <taxon>Gracilariopsis</taxon>
    </lineage>
</organism>
<dbReference type="Gene3D" id="1.10.510.10">
    <property type="entry name" value="Transferase(Phosphotransferase) domain 1"/>
    <property type="match status" value="1"/>
</dbReference>
<reference evidence="9 10" key="1">
    <citation type="journal article" date="2018" name="Mol. Biol. Evol.">
        <title>Analysis of the draft genome of the red seaweed Gracilariopsis chorda provides insights into genome size evolution in Rhodophyta.</title>
        <authorList>
            <person name="Lee J."/>
            <person name="Yang E.C."/>
            <person name="Graf L."/>
            <person name="Yang J.H."/>
            <person name="Qiu H."/>
            <person name="Zel Zion U."/>
            <person name="Chan C.X."/>
            <person name="Stephens T.G."/>
            <person name="Weber A.P.M."/>
            <person name="Boo G.H."/>
            <person name="Boo S.M."/>
            <person name="Kim K.M."/>
            <person name="Shin Y."/>
            <person name="Jung M."/>
            <person name="Lee S.J."/>
            <person name="Yim H.S."/>
            <person name="Lee J.H."/>
            <person name="Bhattacharya D."/>
            <person name="Yoon H.S."/>
        </authorList>
    </citation>
    <scope>NUCLEOTIDE SEQUENCE [LARGE SCALE GENOMIC DNA]</scope>
    <source>
        <strain evidence="9 10">SKKU-2015</strain>
        <tissue evidence="9">Whole body</tissue>
    </source>
</reference>
<dbReference type="STRING" id="448386.A0A2V3INP6"/>
<evidence type="ECO:0000256" key="1">
    <source>
        <dbReference type="ARBA" id="ARBA00022527"/>
    </source>
</evidence>
<keyword evidence="5 6" id="KW-0067">ATP-binding</keyword>
<evidence type="ECO:0000313" key="9">
    <source>
        <dbReference type="EMBL" id="PXF43677.1"/>
    </source>
</evidence>
<feature type="compositionally biased region" description="Pro residues" evidence="7">
    <location>
        <begin position="79"/>
        <end position="97"/>
    </location>
</feature>
<feature type="domain" description="Protein kinase" evidence="8">
    <location>
        <begin position="527"/>
        <end position="812"/>
    </location>
</feature>
<evidence type="ECO:0000259" key="8">
    <source>
        <dbReference type="PROSITE" id="PS50011"/>
    </source>
</evidence>
<dbReference type="InterPro" id="IPR011009">
    <property type="entry name" value="Kinase-like_dom_sf"/>
</dbReference>
<feature type="region of interest" description="Disordered" evidence="7">
    <location>
        <begin position="829"/>
        <end position="858"/>
    </location>
</feature>
<dbReference type="PROSITE" id="PS50011">
    <property type="entry name" value="PROTEIN_KINASE_DOM"/>
    <property type="match status" value="1"/>
</dbReference>
<dbReference type="Pfam" id="PF00069">
    <property type="entry name" value="Pkinase"/>
    <property type="match status" value="1"/>
</dbReference>
<dbReference type="EMBL" id="NBIV01000115">
    <property type="protein sequence ID" value="PXF43677.1"/>
    <property type="molecule type" value="Genomic_DNA"/>
</dbReference>
<evidence type="ECO:0000256" key="6">
    <source>
        <dbReference type="PROSITE-ProRule" id="PRU10141"/>
    </source>
</evidence>
<dbReference type="SMART" id="SM00220">
    <property type="entry name" value="S_TKc"/>
    <property type="match status" value="1"/>
</dbReference>
<dbReference type="SUPFAM" id="SSF56112">
    <property type="entry name" value="Protein kinase-like (PK-like)"/>
    <property type="match status" value="1"/>
</dbReference>
<feature type="compositionally biased region" description="Low complexity" evidence="7">
    <location>
        <begin position="55"/>
        <end position="78"/>
    </location>
</feature>
<keyword evidence="10" id="KW-1185">Reference proteome</keyword>
<keyword evidence="1" id="KW-0723">Serine/threonine-protein kinase</keyword>
<dbReference type="InterPro" id="IPR000719">
    <property type="entry name" value="Prot_kinase_dom"/>
</dbReference>
<gene>
    <name evidence="9" type="ORF">BWQ96_06582</name>
</gene>
<keyword evidence="4 9" id="KW-0418">Kinase</keyword>
<evidence type="ECO:0000313" key="10">
    <source>
        <dbReference type="Proteomes" id="UP000247409"/>
    </source>
</evidence>
<evidence type="ECO:0000256" key="2">
    <source>
        <dbReference type="ARBA" id="ARBA00022679"/>
    </source>
</evidence>
<dbReference type="CDD" id="cd14008">
    <property type="entry name" value="STKc_LKB1_CaMKK"/>
    <property type="match status" value="1"/>
</dbReference>
<dbReference type="PROSITE" id="PS00107">
    <property type="entry name" value="PROTEIN_KINASE_ATP"/>
    <property type="match status" value="1"/>
</dbReference>
<feature type="compositionally biased region" description="Low complexity" evidence="7">
    <location>
        <begin position="130"/>
        <end position="144"/>
    </location>
</feature>
<dbReference type="GO" id="GO:0005524">
    <property type="term" value="F:ATP binding"/>
    <property type="evidence" value="ECO:0007669"/>
    <property type="project" value="UniProtKB-UniRule"/>
</dbReference>
<feature type="compositionally biased region" description="Polar residues" evidence="7">
    <location>
        <begin position="831"/>
        <end position="849"/>
    </location>
</feature>
<evidence type="ECO:0000256" key="4">
    <source>
        <dbReference type="ARBA" id="ARBA00022777"/>
    </source>
</evidence>
<sequence>MHYSHHPSNKPADLGQDAYWRAGISSSSDMDNRSNSSSSPERPIFPKPPHSQHQHPLPTLSPCPLLSSSSSPSLSHSPQLPPPTPPTPQPQYHPHPQQPHHSEQQLIAIPNYRGVARSPSSSPPHRHRPPSMSNLNPSSSTPTLHRLHSDSTPNFRLAPNAHLPTPPTDPLSQLAPRYALHPTAPASALPLSYPPVLLPIPQPSTPTASYQRQTARLSAPVHNNPVSHFNSSKLSATMRHLRKGTSSEKALAEAAAPGFPKSFSNSNINSFLSPPTAHAPASAAAAVPPAASAAAAAGPSTLHNATPQQRIIVDPAYHNQLLHYPHQQLHRRPLSAPQHSSPTSALSTNRGRQHFFYRVATPSIYINYPTKRDLLPPAPTPTTKTLSFLECVLELLKGTTVYKRKTFMHHPRVYLWLTPNMNAIKYRLSKKGSDPVVDTVPLKVVSKLRGTDREISVECTDYRKRLDFMFCNKGRADIWLSGLCCLVPAIATVRSRNTVVSLRDYYDPLTDTWNGKKLEYRKRLDDYILLGTIGRGSFGKVKLALGVTDRRFYAVKVLNKAMMRKRLRSTPVDGMYVNRRAASDVQLEDVNEIQVMAGLSHNNVMALEGVYNDTEEDRFYIVLEFVARGPIMSSAKLKGAEPLSEDRARTAFIDVVAGLQYLHSNHIAHRDIKPDNLLEAGDGTVKISDFGAAVMCKPAADGSPFTDHSTAGTPAFTAPEVAISDNTPKQPVDFFAADMWSLGATLYYMLSGQAPFIARSVFEMYHTICTEELRFPENLETKSDVCNLIALLLHKSPEKRATFEDVLNSPWISKCNSISKKVREIREALNGDTQKSTSASKPGSSTKATTRGWYRHGW</sequence>
<dbReference type="InterPro" id="IPR017441">
    <property type="entry name" value="Protein_kinase_ATP_BS"/>
</dbReference>
<dbReference type="Proteomes" id="UP000247409">
    <property type="component" value="Unassembled WGS sequence"/>
</dbReference>
<dbReference type="PANTHER" id="PTHR24345">
    <property type="entry name" value="SERINE/THREONINE-PROTEIN KINASE PLK"/>
    <property type="match status" value="1"/>
</dbReference>
<dbReference type="GO" id="GO:0005634">
    <property type="term" value="C:nucleus"/>
    <property type="evidence" value="ECO:0007669"/>
    <property type="project" value="TreeGrafter"/>
</dbReference>
<proteinExistence type="predicted"/>
<dbReference type="OrthoDB" id="68483at2759"/>
<protein>
    <submittedName>
        <fullName evidence="9">Calcium/calmodulin-dependent protein kinase kinase 2</fullName>
    </submittedName>
</protein>
<feature type="compositionally biased region" description="Low complexity" evidence="7">
    <location>
        <begin position="25"/>
        <end position="39"/>
    </location>
</feature>
<dbReference type="AlphaFoldDB" id="A0A2V3INP6"/>
<feature type="region of interest" description="Disordered" evidence="7">
    <location>
        <begin position="1"/>
        <end position="174"/>
    </location>
</feature>
<evidence type="ECO:0000256" key="5">
    <source>
        <dbReference type="ARBA" id="ARBA00022840"/>
    </source>
</evidence>
<evidence type="ECO:0000256" key="3">
    <source>
        <dbReference type="ARBA" id="ARBA00022741"/>
    </source>
</evidence>
<evidence type="ECO:0000256" key="7">
    <source>
        <dbReference type="SAM" id="MobiDB-lite"/>
    </source>
</evidence>
<keyword evidence="3 6" id="KW-0547">Nucleotide-binding</keyword>
<comment type="caution">
    <text evidence="9">The sequence shown here is derived from an EMBL/GenBank/DDBJ whole genome shotgun (WGS) entry which is preliminary data.</text>
</comment>
<name>A0A2V3INP6_9FLOR</name>
<dbReference type="PANTHER" id="PTHR24345:SF0">
    <property type="entry name" value="CELL CYCLE SERINE_THREONINE-PROTEIN KINASE CDC5_MSD2"/>
    <property type="match status" value="1"/>
</dbReference>